<dbReference type="AlphaFoldDB" id="S9X7D7"/>
<dbReference type="RefSeq" id="XP_013022869.1">
    <property type="nucleotide sequence ID" value="XM_013167415.1"/>
</dbReference>
<gene>
    <name evidence="1" type="ORF">SPOG_04724</name>
</gene>
<dbReference type="OMA" id="HKESSCM"/>
<dbReference type="GeneID" id="25039037"/>
<proteinExistence type="predicted"/>
<sequence length="154" mass="18378">MEGAEFPNGSQENCPEFSEFFQEDRLLPFNMHPDFQSREVYEASQIHSKPELTFDESQRHRSDIRKSETRYSYFDVDLFKLQLSRTLSQSTRHKESSCMKRAITELEEFEKRDAIISKENRRLCLEELLQNYKNETPTDCNQEENIDYTDSNDI</sequence>
<name>S9X7D7_SCHCR</name>
<dbReference type="EMBL" id="KE546989">
    <property type="protein sequence ID" value="EPY52997.1"/>
    <property type="molecule type" value="Genomic_DNA"/>
</dbReference>
<dbReference type="Proteomes" id="UP000015464">
    <property type="component" value="Unassembled WGS sequence"/>
</dbReference>
<accession>S9X7D7</accession>
<reference evidence="1 2" key="1">
    <citation type="journal article" date="2011" name="Science">
        <title>Comparative functional genomics of the fission yeasts.</title>
        <authorList>
            <person name="Rhind N."/>
            <person name="Chen Z."/>
            <person name="Yassour M."/>
            <person name="Thompson D.A."/>
            <person name="Haas B.J."/>
            <person name="Habib N."/>
            <person name="Wapinski I."/>
            <person name="Roy S."/>
            <person name="Lin M.F."/>
            <person name="Heiman D.I."/>
            <person name="Young S.K."/>
            <person name="Furuya K."/>
            <person name="Guo Y."/>
            <person name="Pidoux A."/>
            <person name="Chen H.M."/>
            <person name="Robbertse B."/>
            <person name="Goldberg J.M."/>
            <person name="Aoki K."/>
            <person name="Bayne E.H."/>
            <person name="Berlin A.M."/>
            <person name="Desjardins C.A."/>
            <person name="Dobbs E."/>
            <person name="Dukaj L."/>
            <person name="Fan L."/>
            <person name="FitzGerald M.G."/>
            <person name="French C."/>
            <person name="Gujja S."/>
            <person name="Hansen K."/>
            <person name="Keifenheim D."/>
            <person name="Levin J.Z."/>
            <person name="Mosher R.A."/>
            <person name="Mueller C.A."/>
            <person name="Pfiffner J."/>
            <person name="Priest M."/>
            <person name="Russ C."/>
            <person name="Smialowska A."/>
            <person name="Swoboda P."/>
            <person name="Sykes S.M."/>
            <person name="Vaughn M."/>
            <person name="Vengrova S."/>
            <person name="Yoder R."/>
            <person name="Zeng Q."/>
            <person name="Allshire R."/>
            <person name="Baulcombe D."/>
            <person name="Birren B.W."/>
            <person name="Brown W."/>
            <person name="Ekwall K."/>
            <person name="Kellis M."/>
            <person name="Leatherwood J."/>
            <person name="Levin H."/>
            <person name="Margalit H."/>
            <person name="Martienssen R."/>
            <person name="Nieduszynski C.A."/>
            <person name="Spatafora J.W."/>
            <person name="Friedman N."/>
            <person name="Dalgaard J.Z."/>
            <person name="Baumann P."/>
            <person name="Niki H."/>
            <person name="Regev A."/>
            <person name="Nusbaum C."/>
        </authorList>
    </citation>
    <scope>NUCLEOTIDE SEQUENCE [LARGE SCALE GENOMIC DNA]</scope>
    <source>
        <strain evidence="2">OY26 / ATCC MYA-4695 / CBS 11777 / NBRC 106824 / NRRL Y48691</strain>
    </source>
</reference>
<evidence type="ECO:0000313" key="1">
    <source>
        <dbReference type="EMBL" id="EPY52997.1"/>
    </source>
</evidence>
<organism evidence="1 2">
    <name type="scientific">Schizosaccharomyces cryophilus (strain OY26 / ATCC MYA-4695 / CBS 11777 / NBRC 106824 / NRRL Y48691)</name>
    <name type="common">Fission yeast</name>
    <dbReference type="NCBI Taxonomy" id="653667"/>
    <lineage>
        <taxon>Eukaryota</taxon>
        <taxon>Fungi</taxon>
        <taxon>Dikarya</taxon>
        <taxon>Ascomycota</taxon>
        <taxon>Taphrinomycotina</taxon>
        <taxon>Schizosaccharomycetes</taxon>
        <taxon>Schizosaccharomycetales</taxon>
        <taxon>Schizosaccharomycetaceae</taxon>
        <taxon>Schizosaccharomyces</taxon>
    </lineage>
</organism>
<evidence type="ECO:0000313" key="2">
    <source>
        <dbReference type="Proteomes" id="UP000015464"/>
    </source>
</evidence>
<dbReference type="OrthoDB" id="5364000at2759"/>
<protein>
    <submittedName>
        <fullName evidence="1">Uncharacterized protein</fullName>
    </submittedName>
</protein>
<keyword evidence="2" id="KW-1185">Reference proteome</keyword>
<dbReference type="HOGENOM" id="CLU_1816928_0_0_1"/>